<gene>
    <name evidence="1" type="ORF">CO726_24885</name>
</gene>
<evidence type="ECO:0000313" key="2">
    <source>
        <dbReference type="Proteomes" id="UP000228484"/>
    </source>
</evidence>
<sequence>MSNPFEKTIENLLKQNRKWNTPCITNVPFMKDGEYYRLELNTQKIYLVRKSGSRALGEIEVTHTEKINELMQYVSKNIPFEENILIIDPKDKIIGMNNNE</sequence>
<dbReference type="Proteomes" id="UP000228484">
    <property type="component" value="Unassembled WGS sequence"/>
</dbReference>
<dbReference type="RefSeq" id="WP_099686037.1">
    <property type="nucleotide sequence ID" value="NZ_NWUW01000026.1"/>
</dbReference>
<proteinExistence type="predicted"/>
<reference evidence="1 2" key="1">
    <citation type="submission" date="2017-09" db="EMBL/GenBank/DDBJ databases">
        <title>Biocontrol bacteria screening and application from spent mushroom substrate.</title>
        <authorList>
            <person name="Sun X."/>
        </authorList>
    </citation>
    <scope>NUCLEOTIDE SEQUENCE [LARGE SCALE GENOMIC DNA]</scope>
    <source>
        <strain evidence="1 2">100374</strain>
    </source>
</reference>
<dbReference type="EMBL" id="NWUW01000026">
    <property type="protein sequence ID" value="PIE92805.1"/>
    <property type="molecule type" value="Genomic_DNA"/>
</dbReference>
<name>A0A2G6Q7T1_9BACI</name>
<organism evidence="1 2">
    <name type="scientific">Bacillus fungorum</name>
    <dbReference type="NCBI Taxonomy" id="2039284"/>
    <lineage>
        <taxon>Bacteria</taxon>
        <taxon>Bacillati</taxon>
        <taxon>Bacillota</taxon>
        <taxon>Bacilli</taxon>
        <taxon>Bacillales</taxon>
        <taxon>Bacillaceae</taxon>
        <taxon>Bacillus</taxon>
    </lineage>
</organism>
<dbReference type="AlphaFoldDB" id="A0A2G6Q7T1"/>
<comment type="caution">
    <text evidence="1">The sequence shown here is derived from an EMBL/GenBank/DDBJ whole genome shotgun (WGS) entry which is preliminary data.</text>
</comment>
<protein>
    <submittedName>
        <fullName evidence="1">Uncharacterized protein</fullName>
    </submittedName>
</protein>
<evidence type="ECO:0000313" key="1">
    <source>
        <dbReference type="EMBL" id="PIE92805.1"/>
    </source>
</evidence>
<accession>A0A2G6Q7T1</accession>
<keyword evidence="2" id="KW-1185">Reference proteome</keyword>